<name>A0ABQ6LEV4_9RHOB</name>
<comment type="caution">
    <text evidence="1">The sequence shown here is derived from an EMBL/GenBank/DDBJ whole genome shotgun (WGS) entry which is preliminary data.</text>
</comment>
<accession>A0ABQ6LEV4</accession>
<dbReference type="EMBL" id="BSYI01000004">
    <property type="protein sequence ID" value="GMG81507.1"/>
    <property type="molecule type" value="Genomic_DNA"/>
</dbReference>
<reference evidence="1 2" key="1">
    <citation type="submission" date="2023-04" db="EMBL/GenBank/DDBJ databases">
        <title>Marinoamorphus aggregata gen. nov., sp. Nov., isolate from tissue of brittle star Ophioplocus japonicus.</title>
        <authorList>
            <person name="Kawano K."/>
            <person name="Sawayama S."/>
            <person name="Nakagawa S."/>
        </authorList>
    </citation>
    <scope>NUCLEOTIDE SEQUENCE [LARGE SCALE GENOMIC DNA]</scope>
    <source>
        <strain evidence="1 2">NKW23</strain>
    </source>
</reference>
<dbReference type="RefSeq" id="WP_285670166.1">
    <property type="nucleotide sequence ID" value="NZ_BSYI01000004.1"/>
</dbReference>
<organism evidence="1 2">
    <name type="scientific">Paralimibaculum aggregatum</name>
    <dbReference type="NCBI Taxonomy" id="3036245"/>
    <lineage>
        <taxon>Bacteria</taxon>
        <taxon>Pseudomonadati</taxon>
        <taxon>Pseudomonadota</taxon>
        <taxon>Alphaproteobacteria</taxon>
        <taxon>Rhodobacterales</taxon>
        <taxon>Paracoccaceae</taxon>
        <taxon>Paralimibaculum</taxon>
    </lineage>
</organism>
<gene>
    <name evidence="1" type="ORF">LNKW23_07200</name>
</gene>
<dbReference type="Proteomes" id="UP001239909">
    <property type="component" value="Unassembled WGS sequence"/>
</dbReference>
<sequence>MSFSLSAYFEGSGTRFRLHPQSPVLEDFREPETVWLSSPRGSLAPGPSDRRMYALTPIAKRPYLDEDCPPYCGPVHPPAMPGPDGHFDHVAPDSPAFLAVHMFGSIRRVLDIWEVYSGGPVPWHFQMSFPRLELIAHVPWRNAHFGSGYCECGEDADDAGVMRPFALNFDIIAHEVGHGLVFAIAGIPPVGTLTTDYLAFHESASDLVAIVSALHFESFVDHILRRTKGDLHAENELNRIGELSGTRQIRSASNALRLPDLAYRGKPPDQLTGHQIHELGQPLTGAFFDIGVEFFIARLVALGVVTPAEAALLREVQGVEDLDTAERARIRARYLQDPALFRRAIRDARDMLGLRLARSWHRLRPQNLHFGDVSRCFLISDRELSGSRYTENIRECFAWRGIIADM</sequence>
<dbReference type="SUPFAM" id="SSF55486">
    <property type="entry name" value="Metalloproteases ('zincins'), catalytic domain"/>
    <property type="match status" value="1"/>
</dbReference>
<keyword evidence="2" id="KW-1185">Reference proteome</keyword>
<evidence type="ECO:0000313" key="2">
    <source>
        <dbReference type="Proteomes" id="UP001239909"/>
    </source>
</evidence>
<protein>
    <recommendedName>
        <fullName evidence="3">Metalloprotease</fullName>
    </recommendedName>
</protein>
<proteinExistence type="predicted"/>
<evidence type="ECO:0000313" key="1">
    <source>
        <dbReference type="EMBL" id="GMG81507.1"/>
    </source>
</evidence>
<evidence type="ECO:0008006" key="3">
    <source>
        <dbReference type="Google" id="ProtNLM"/>
    </source>
</evidence>